<gene>
    <name evidence="2" type="ORF">HOLleu_45178</name>
</gene>
<evidence type="ECO:0000256" key="1">
    <source>
        <dbReference type="SAM" id="MobiDB-lite"/>
    </source>
</evidence>
<sequence length="302" mass="35556">MYSLRPGVIQKLRSGDPLSRSDRSNITEACYQHVTKFTYYPKEWQYTEVVTAFLEEFPKVKDKDGIEVASNLWRQRIQYRFQNDRNRRDKNIPMKRKLSKDDVPSQRKGKAIIWGLANYLPVRPEGEDDDSILRHEAALKTEMVKRHPDHGRLDRLMALTFSDRRNFIINENPLVCEIKEKYPALFESENAVLKEFRRIAGKEMEELICEGSKKYHQKLMGLAKTQENELLQILLEHHSSITDDEEIKDLYCCVSLLMVPLMLKERVEDIVRNEVSNMKCLKVIKERFQFGTILTIADRFVD</sequence>
<organism evidence="2 3">
    <name type="scientific">Holothuria leucospilota</name>
    <name type="common">Black long sea cucumber</name>
    <name type="synonym">Mertensiothuria leucospilota</name>
    <dbReference type="NCBI Taxonomy" id="206669"/>
    <lineage>
        <taxon>Eukaryota</taxon>
        <taxon>Metazoa</taxon>
        <taxon>Echinodermata</taxon>
        <taxon>Eleutherozoa</taxon>
        <taxon>Echinozoa</taxon>
        <taxon>Holothuroidea</taxon>
        <taxon>Aspidochirotacea</taxon>
        <taxon>Aspidochirotida</taxon>
        <taxon>Holothuriidae</taxon>
        <taxon>Holothuria</taxon>
    </lineage>
</organism>
<proteinExistence type="predicted"/>
<dbReference type="OrthoDB" id="6512834at2759"/>
<dbReference type="EMBL" id="JAIZAY010002033">
    <property type="protein sequence ID" value="KAJ8017427.1"/>
    <property type="molecule type" value="Genomic_DNA"/>
</dbReference>
<dbReference type="Proteomes" id="UP001152320">
    <property type="component" value="Unassembled WGS sequence"/>
</dbReference>
<evidence type="ECO:0000313" key="3">
    <source>
        <dbReference type="Proteomes" id="UP001152320"/>
    </source>
</evidence>
<keyword evidence="3" id="KW-1185">Reference proteome</keyword>
<accession>A0A9Q0YCJ1</accession>
<evidence type="ECO:0000313" key="2">
    <source>
        <dbReference type="EMBL" id="KAJ8017427.1"/>
    </source>
</evidence>
<dbReference type="AlphaFoldDB" id="A0A9Q0YCJ1"/>
<dbReference type="PANTHER" id="PTHR31025">
    <property type="entry name" value="SI:CH211-196P9.1-RELATED"/>
    <property type="match status" value="1"/>
</dbReference>
<dbReference type="PANTHER" id="PTHR31025:SF9">
    <property type="entry name" value="SI:DKEY-286J15.1"/>
    <property type="match status" value="1"/>
</dbReference>
<feature type="region of interest" description="Disordered" evidence="1">
    <location>
        <begin position="85"/>
        <end position="104"/>
    </location>
</feature>
<comment type="caution">
    <text evidence="2">The sequence shown here is derived from an EMBL/GenBank/DDBJ whole genome shotgun (WGS) entry which is preliminary data.</text>
</comment>
<protein>
    <submittedName>
        <fullName evidence="2">Uncharacterized protein</fullName>
    </submittedName>
</protein>
<reference evidence="2" key="1">
    <citation type="submission" date="2021-10" db="EMBL/GenBank/DDBJ databases">
        <title>Tropical sea cucumber genome reveals ecological adaptation and Cuvierian tubules defense mechanism.</title>
        <authorList>
            <person name="Chen T."/>
        </authorList>
    </citation>
    <scope>NUCLEOTIDE SEQUENCE</scope>
    <source>
        <strain evidence="2">Nanhai2018</strain>
        <tissue evidence="2">Muscle</tissue>
    </source>
</reference>
<name>A0A9Q0YCJ1_HOLLE</name>